<name>A0A231GWZ4_9NOCA</name>
<keyword evidence="2" id="KW-1185">Reference proteome</keyword>
<dbReference type="EMBL" id="NGAF01000023">
    <property type="protein sequence ID" value="OXR41098.1"/>
    <property type="molecule type" value="Genomic_DNA"/>
</dbReference>
<organism evidence="1 2">
    <name type="scientific">Nocardia cerradoensis</name>
    <dbReference type="NCBI Taxonomy" id="85688"/>
    <lineage>
        <taxon>Bacteria</taxon>
        <taxon>Bacillati</taxon>
        <taxon>Actinomycetota</taxon>
        <taxon>Actinomycetes</taxon>
        <taxon>Mycobacteriales</taxon>
        <taxon>Nocardiaceae</taxon>
        <taxon>Nocardia</taxon>
    </lineage>
</organism>
<evidence type="ECO:0000313" key="1">
    <source>
        <dbReference type="EMBL" id="OXR41098.1"/>
    </source>
</evidence>
<dbReference type="Gene3D" id="3.40.50.880">
    <property type="match status" value="1"/>
</dbReference>
<dbReference type="RefSeq" id="WP_094027839.1">
    <property type="nucleotide sequence ID" value="NZ_NGAF01000023.1"/>
</dbReference>
<proteinExistence type="predicted"/>
<dbReference type="Proteomes" id="UP000215506">
    <property type="component" value="Unassembled WGS sequence"/>
</dbReference>
<keyword evidence="1" id="KW-0326">Glycosidase</keyword>
<comment type="caution">
    <text evidence="1">The sequence shown here is derived from an EMBL/GenBank/DDBJ whole genome shotgun (WGS) entry which is preliminary data.</text>
</comment>
<dbReference type="AlphaFoldDB" id="A0A231GWZ4"/>
<dbReference type="GO" id="GO:0016798">
    <property type="term" value="F:hydrolase activity, acting on glycosyl bonds"/>
    <property type="evidence" value="ECO:0007669"/>
    <property type="project" value="UniProtKB-KW"/>
</dbReference>
<gene>
    <name evidence="1" type="primary">yfkM</name>
    <name evidence="1" type="ORF">B7C42_06868</name>
</gene>
<keyword evidence="1" id="KW-0378">Hydrolase</keyword>
<protein>
    <submittedName>
        <fullName evidence="1">General stress protein 18</fullName>
        <ecNumber evidence="1">3.2.-.-</ecNumber>
    </submittedName>
</protein>
<accession>A0A231GWZ4</accession>
<dbReference type="SUPFAM" id="SSF52317">
    <property type="entry name" value="Class I glutamine amidotransferase-like"/>
    <property type="match status" value="1"/>
</dbReference>
<dbReference type="EC" id="3.2.-.-" evidence="1"/>
<dbReference type="InterPro" id="IPR029062">
    <property type="entry name" value="Class_I_gatase-like"/>
</dbReference>
<reference evidence="1 2" key="1">
    <citation type="submission" date="2017-07" db="EMBL/GenBank/DDBJ databases">
        <title>First draft Genome Sequence of Nocardia cerradoensis isolated from human infection.</title>
        <authorList>
            <person name="Carrasco G."/>
        </authorList>
    </citation>
    <scope>NUCLEOTIDE SEQUENCE [LARGE SCALE GENOMIC DNA]</scope>
    <source>
        <strain evidence="1 2">CNM20130759</strain>
    </source>
</reference>
<evidence type="ECO:0000313" key="2">
    <source>
        <dbReference type="Proteomes" id="UP000215506"/>
    </source>
</evidence>
<sequence length="134" mass="14112">MANALQGKHIARPAADGIERVELDRLRDAVSDAAVDVYDALPLRGGTANPDKLRIAEAAVSFVREFVGSRKSIGAGETLTPCPSLRADLRNAGADVVEEIVIYDSLIPRRSPDDLSAVCQAVVEQLAKTGTGAS</sequence>